<accession>A0AAD2G184</accession>
<dbReference type="PANTHER" id="PTHR45641">
    <property type="entry name" value="TETRATRICOPEPTIDE REPEAT PROTEIN (AFU_ORTHOLOGUE AFUA_6G03870)"/>
    <property type="match status" value="1"/>
</dbReference>
<feature type="repeat" description="TPR" evidence="3">
    <location>
        <begin position="357"/>
        <end position="390"/>
    </location>
</feature>
<evidence type="ECO:0000313" key="6">
    <source>
        <dbReference type="Proteomes" id="UP001295423"/>
    </source>
</evidence>
<feature type="repeat" description="TPR" evidence="3">
    <location>
        <begin position="273"/>
        <end position="306"/>
    </location>
</feature>
<feature type="region of interest" description="Disordered" evidence="4">
    <location>
        <begin position="77"/>
        <end position="146"/>
    </location>
</feature>
<organism evidence="5 6">
    <name type="scientific">Cylindrotheca closterium</name>
    <dbReference type="NCBI Taxonomy" id="2856"/>
    <lineage>
        <taxon>Eukaryota</taxon>
        <taxon>Sar</taxon>
        <taxon>Stramenopiles</taxon>
        <taxon>Ochrophyta</taxon>
        <taxon>Bacillariophyta</taxon>
        <taxon>Bacillariophyceae</taxon>
        <taxon>Bacillariophycidae</taxon>
        <taxon>Bacillariales</taxon>
        <taxon>Bacillariaceae</taxon>
        <taxon>Cylindrotheca</taxon>
    </lineage>
</organism>
<dbReference type="Pfam" id="PF13424">
    <property type="entry name" value="TPR_12"/>
    <property type="match status" value="3"/>
</dbReference>
<evidence type="ECO:0000313" key="5">
    <source>
        <dbReference type="EMBL" id="CAJ1956901.1"/>
    </source>
</evidence>
<feature type="compositionally biased region" description="Basic residues" evidence="4">
    <location>
        <begin position="136"/>
        <end position="145"/>
    </location>
</feature>
<dbReference type="PANTHER" id="PTHR45641:SF1">
    <property type="entry name" value="AAA+ ATPASE DOMAIN-CONTAINING PROTEIN"/>
    <property type="match status" value="1"/>
</dbReference>
<reference evidence="5" key="1">
    <citation type="submission" date="2023-08" db="EMBL/GenBank/DDBJ databases">
        <authorList>
            <person name="Audoor S."/>
            <person name="Bilcke G."/>
        </authorList>
    </citation>
    <scope>NUCLEOTIDE SEQUENCE</scope>
</reference>
<dbReference type="InterPro" id="IPR011990">
    <property type="entry name" value="TPR-like_helical_dom_sf"/>
</dbReference>
<feature type="repeat" description="TPR" evidence="3">
    <location>
        <begin position="493"/>
        <end position="526"/>
    </location>
</feature>
<proteinExistence type="predicted"/>
<dbReference type="SMART" id="SM00028">
    <property type="entry name" value="TPR"/>
    <property type="match status" value="10"/>
</dbReference>
<dbReference type="PROSITE" id="PS50005">
    <property type="entry name" value="TPR"/>
    <property type="match status" value="4"/>
</dbReference>
<sequence length="800" mass="89416">MNMEQQSPKKTITIVDSDIVCDISNQSEFKALLTAESAKYLKDVKTGRCVFGFQSLVDAAEYKIVDLPASRNICDPISTKEDVTNSHPTTSYRYHPSAASNLDPLPQSPAYDAPKKTKTKHRFGFRQSLKKQQEYKRRRLRKRLQKASTCHTQGNEFYNQGKNGQALMSYQEALQIRLEILGRSNQSVADLNHNIGNVLSDQDKPDEALKMYEEALTIRLEIFSEKHPDIGTTLYLMAVVKQSQGDHDEAMMLYEEALAIQIESLGRSHEDVADTCNAMGSVMMDQSQWDRALPYLQKALEIRQENFGSSHPDVATTIIDIGSVLDHQGKRQEALQIFQEGLSIQLQCLGESHLDLAKTYDKIGNILDDEGKWGEALEAFRKAMSIRLVTLDSRHPDIAGCQQNIGVVLNNMGKSAEALEMHRQSLSIRLEALGSDHLDVGTTYCNIGDILHVYARMGALLQDQQKPEDALKEYSAAVSIQERVLGNNHFDNAALYESMGQIHASLGQHEKAMQLYQQVLAIRLEALGHGHEDTADAYYALGTELLALGAHDKAVSNLQQALAIRLEIDRHNKSVTDTTHRMGNALNNNQNKHNEAAAESCTEMLLKVPTFSENCNSTMDFSMGFCNSESPMTKIQEIYHPKSVADTTYRRGIVLNNNQNKHNEANAESCAEMLLKVPDFSENCNSTIDLFMAFWSVELSMMTKIQEMCRMLALIGNLIQEFARRIKILVFAILGLPQTTYKNLCTLELKDLRKNLKAGVATVFGGVLGNDVEKLAGKNLDQAMTTNKFTKGFGGWFGKK</sequence>
<evidence type="ECO:0000256" key="4">
    <source>
        <dbReference type="SAM" id="MobiDB-lite"/>
    </source>
</evidence>
<evidence type="ECO:0008006" key="7">
    <source>
        <dbReference type="Google" id="ProtNLM"/>
    </source>
</evidence>
<dbReference type="InterPro" id="IPR019734">
    <property type="entry name" value="TPR_rpt"/>
</dbReference>
<keyword evidence="6" id="KW-1185">Reference proteome</keyword>
<dbReference type="EMBL" id="CAKOGP040001925">
    <property type="protein sequence ID" value="CAJ1956901.1"/>
    <property type="molecule type" value="Genomic_DNA"/>
</dbReference>
<dbReference type="SUPFAM" id="SSF48452">
    <property type="entry name" value="TPR-like"/>
    <property type="match status" value="3"/>
</dbReference>
<evidence type="ECO:0000256" key="1">
    <source>
        <dbReference type="ARBA" id="ARBA00022737"/>
    </source>
</evidence>
<feature type="repeat" description="TPR" evidence="3">
    <location>
        <begin position="535"/>
        <end position="568"/>
    </location>
</feature>
<evidence type="ECO:0000256" key="2">
    <source>
        <dbReference type="ARBA" id="ARBA00022803"/>
    </source>
</evidence>
<dbReference type="Gene3D" id="1.25.40.10">
    <property type="entry name" value="Tetratricopeptide repeat domain"/>
    <property type="match status" value="3"/>
</dbReference>
<dbReference type="Proteomes" id="UP001295423">
    <property type="component" value="Unassembled WGS sequence"/>
</dbReference>
<gene>
    <name evidence="5" type="ORF">CYCCA115_LOCUS16452</name>
</gene>
<keyword evidence="1" id="KW-0677">Repeat</keyword>
<name>A0AAD2G184_9STRA</name>
<dbReference type="Pfam" id="PF13374">
    <property type="entry name" value="TPR_10"/>
    <property type="match status" value="2"/>
</dbReference>
<comment type="caution">
    <text evidence="5">The sequence shown here is derived from an EMBL/GenBank/DDBJ whole genome shotgun (WGS) entry which is preliminary data.</text>
</comment>
<protein>
    <recommendedName>
        <fullName evidence="7">Kinesin light chain</fullName>
    </recommendedName>
</protein>
<evidence type="ECO:0000256" key="3">
    <source>
        <dbReference type="PROSITE-ProRule" id="PRU00339"/>
    </source>
</evidence>
<dbReference type="Pfam" id="PF13181">
    <property type="entry name" value="TPR_8"/>
    <property type="match status" value="1"/>
</dbReference>
<dbReference type="AlphaFoldDB" id="A0AAD2G184"/>
<keyword evidence="2 3" id="KW-0802">TPR repeat</keyword>